<evidence type="ECO:0000256" key="4">
    <source>
        <dbReference type="ARBA" id="ARBA00011233"/>
    </source>
</evidence>
<dbReference type="InterPro" id="IPR036704">
    <property type="entry name" value="RraA/RraA-like_sf"/>
</dbReference>
<dbReference type="PANTHER" id="PTHR33254:SF4">
    <property type="entry name" value="4-HYDROXY-4-METHYL-2-OXOGLUTARATE ALDOLASE 3-RELATED"/>
    <property type="match status" value="1"/>
</dbReference>
<comment type="cofactor">
    <cofactor evidence="13">
        <name>Mg(2+)</name>
        <dbReference type="ChEBI" id="CHEBI:18420"/>
    </cofactor>
</comment>
<protein>
    <recommendedName>
        <fullName evidence="7">Putative 4-hydroxy-4-methyl-2-oxoglutarate aldolase</fullName>
        <ecNumber evidence="6">4.1.1.112</ecNumber>
        <ecNumber evidence="5">4.1.3.17</ecNumber>
    </recommendedName>
    <alternativeName>
        <fullName evidence="11">Oxaloacetate decarboxylase</fullName>
    </alternativeName>
    <alternativeName>
        <fullName evidence="9">Regulator of ribonuclease activity homolog</fullName>
    </alternativeName>
    <alternativeName>
        <fullName evidence="10">RraA-like protein</fullName>
    </alternativeName>
</protein>
<dbReference type="OrthoDB" id="9784786at2"/>
<feature type="binding site" evidence="13">
    <location>
        <position position="115"/>
    </location>
    <ligand>
        <name>Mg(2+)</name>
        <dbReference type="ChEBI" id="CHEBI:18420"/>
    </ligand>
</feature>
<dbReference type="InterPro" id="IPR005493">
    <property type="entry name" value="RraA/RraA-like"/>
</dbReference>
<dbReference type="EC" id="4.1.1.112" evidence="6"/>
<dbReference type="Gene3D" id="3.50.30.40">
    <property type="entry name" value="Ribonuclease E inhibitor RraA/RraA-like"/>
    <property type="match status" value="1"/>
</dbReference>
<comment type="similarity">
    <text evidence="3">Belongs to the class II aldolase/RraA-like family.</text>
</comment>
<dbReference type="PANTHER" id="PTHR33254">
    <property type="entry name" value="4-HYDROXY-4-METHYL-2-OXOGLUTARATE ALDOLASE 3-RELATED"/>
    <property type="match status" value="1"/>
</dbReference>
<evidence type="ECO:0000256" key="13">
    <source>
        <dbReference type="PIRSR" id="PIRSR605493-1"/>
    </source>
</evidence>
<keyword evidence="13" id="KW-0460">Magnesium</keyword>
<keyword evidence="13" id="KW-0479">Metal-binding</keyword>
<evidence type="ECO:0000256" key="1">
    <source>
        <dbReference type="ARBA" id="ARBA00001342"/>
    </source>
</evidence>
<evidence type="ECO:0000256" key="6">
    <source>
        <dbReference type="ARBA" id="ARBA00012947"/>
    </source>
</evidence>
<comment type="catalytic activity">
    <reaction evidence="12">
        <text>oxaloacetate + H(+) = pyruvate + CO2</text>
        <dbReference type="Rhea" id="RHEA:15641"/>
        <dbReference type="ChEBI" id="CHEBI:15361"/>
        <dbReference type="ChEBI" id="CHEBI:15378"/>
        <dbReference type="ChEBI" id="CHEBI:16452"/>
        <dbReference type="ChEBI" id="CHEBI:16526"/>
        <dbReference type="EC" id="4.1.1.112"/>
    </reaction>
</comment>
<dbReference type="GO" id="GO:0047443">
    <property type="term" value="F:4-hydroxy-4-methyl-2-oxoglutarate aldolase activity"/>
    <property type="evidence" value="ECO:0007669"/>
    <property type="project" value="UniProtKB-EC"/>
</dbReference>
<keyword evidence="15" id="KW-1185">Reference proteome</keyword>
<evidence type="ECO:0000313" key="15">
    <source>
        <dbReference type="Proteomes" id="UP000095658"/>
    </source>
</evidence>
<dbReference type="EC" id="4.1.3.17" evidence="5"/>
<dbReference type="GO" id="GO:0046872">
    <property type="term" value="F:metal ion binding"/>
    <property type="evidence" value="ECO:0007669"/>
    <property type="project" value="UniProtKB-KW"/>
</dbReference>
<evidence type="ECO:0000256" key="12">
    <source>
        <dbReference type="ARBA" id="ARBA00047973"/>
    </source>
</evidence>
<evidence type="ECO:0000256" key="3">
    <source>
        <dbReference type="ARBA" id="ARBA00008621"/>
    </source>
</evidence>
<organism evidence="14 15">
    <name type="scientific">Domibacillus iocasae</name>
    <dbReference type="NCBI Taxonomy" id="1714016"/>
    <lineage>
        <taxon>Bacteria</taxon>
        <taxon>Bacillati</taxon>
        <taxon>Bacillota</taxon>
        <taxon>Bacilli</taxon>
        <taxon>Bacillales</taxon>
        <taxon>Bacillaceae</taxon>
        <taxon>Domibacillus</taxon>
    </lineage>
</organism>
<proteinExistence type="inferred from homology"/>
<sequence length="202" mass="22178">MLTVKKRVQKYTESEKETFKTISTSTIGHLTDFGFLKNFHCTVPVFKAAGEVITVKLSNGDGWPLNSALEQAEAGDILVIDPSGNETHACWGEFRARKAEQIGLAAVIVDGAVTDTAHLQRSAVPVFYKSISARTTKSLKLEGEVNTPVSVGGVVFEPGDYVIADQDGIYKFNSLHYKPLVETAIQKEKMEQGKRKIIYGKQ</sequence>
<comment type="catalytic activity">
    <reaction evidence="1">
        <text>4-hydroxy-4-methyl-2-oxoglutarate = 2 pyruvate</text>
        <dbReference type="Rhea" id="RHEA:22748"/>
        <dbReference type="ChEBI" id="CHEBI:15361"/>
        <dbReference type="ChEBI" id="CHEBI:58276"/>
        <dbReference type="EC" id="4.1.3.17"/>
    </reaction>
</comment>
<dbReference type="GO" id="GO:0008948">
    <property type="term" value="F:oxaloacetate decarboxylase activity"/>
    <property type="evidence" value="ECO:0007669"/>
    <property type="project" value="UniProtKB-EC"/>
</dbReference>
<dbReference type="Proteomes" id="UP000095658">
    <property type="component" value="Unassembled WGS sequence"/>
</dbReference>
<comment type="caution">
    <text evidence="14">The sequence shown here is derived from an EMBL/GenBank/DDBJ whole genome shotgun (WGS) entry which is preliminary data.</text>
</comment>
<dbReference type="RefSeq" id="WP_069938397.1">
    <property type="nucleotide sequence ID" value="NZ_MAMP01000021.1"/>
</dbReference>
<evidence type="ECO:0000256" key="10">
    <source>
        <dbReference type="ARBA" id="ARBA00030169"/>
    </source>
</evidence>
<evidence type="ECO:0000256" key="11">
    <source>
        <dbReference type="ARBA" id="ARBA00032305"/>
    </source>
</evidence>
<gene>
    <name evidence="14" type="ORF">BA724_05725</name>
</gene>
<comment type="cofactor">
    <cofactor evidence="2">
        <name>a divalent metal cation</name>
        <dbReference type="ChEBI" id="CHEBI:60240"/>
    </cofactor>
</comment>
<dbReference type="Pfam" id="PF03737">
    <property type="entry name" value="RraA-like"/>
    <property type="match status" value="1"/>
</dbReference>
<evidence type="ECO:0000256" key="8">
    <source>
        <dbReference type="ARBA" id="ARBA00025046"/>
    </source>
</evidence>
<evidence type="ECO:0000256" key="7">
    <source>
        <dbReference type="ARBA" id="ARBA00016549"/>
    </source>
</evidence>
<accession>A0A1E7DNZ1</accession>
<dbReference type="EMBL" id="MAMP01000021">
    <property type="protein sequence ID" value="OES44774.1"/>
    <property type="molecule type" value="Genomic_DNA"/>
</dbReference>
<dbReference type="AlphaFoldDB" id="A0A1E7DNZ1"/>
<comment type="subunit">
    <text evidence="4">Homotrimer.</text>
</comment>
<evidence type="ECO:0000256" key="9">
    <source>
        <dbReference type="ARBA" id="ARBA00029596"/>
    </source>
</evidence>
<comment type="function">
    <text evidence="8">Catalyzes the aldol cleavage of 4-hydroxy-4-methyl-2-oxoglutarate (HMG) into 2 molecules of pyruvate. Also contains a secondary oxaloacetate (OAA) decarboxylase activity due to the common pyruvate enolate transition state formed following C-C bond cleavage in the retro-aldol and decarboxylation reactions.</text>
</comment>
<reference evidence="14 15" key="1">
    <citation type="submission" date="2016-06" db="EMBL/GenBank/DDBJ databases">
        <title>Domibacillus iocasae genome sequencing.</title>
        <authorList>
            <person name="Verma A."/>
            <person name="Pal Y."/>
            <person name="Ojha A.K."/>
            <person name="Krishnamurthi S."/>
        </authorList>
    </citation>
    <scope>NUCLEOTIDE SEQUENCE [LARGE SCALE GENOMIC DNA]</scope>
    <source>
        <strain evidence="14 15">DSM 29979</strain>
    </source>
</reference>
<evidence type="ECO:0000313" key="14">
    <source>
        <dbReference type="EMBL" id="OES44774.1"/>
    </source>
</evidence>
<evidence type="ECO:0000256" key="5">
    <source>
        <dbReference type="ARBA" id="ARBA00012213"/>
    </source>
</evidence>
<dbReference type="STRING" id="1714016.BA724_05725"/>
<dbReference type="CDD" id="cd16841">
    <property type="entry name" value="RraA_family"/>
    <property type="match status" value="1"/>
</dbReference>
<name>A0A1E7DNZ1_9BACI</name>
<evidence type="ECO:0000256" key="2">
    <source>
        <dbReference type="ARBA" id="ARBA00001968"/>
    </source>
</evidence>
<dbReference type="SUPFAM" id="SSF89562">
    <property type="entry name" value="RraA-like"/>
    <property type="match status" value="1"/>
</dbReference>